<protein>
    <recommendedName>
        <fullName evidence="11">Nuclear pore complex protein</fullName>
    </recommendedName>
</protein>
<evidence type="ECO:0000313" key="10">
    <source>
        <dbReference type="Proteomes" id="UP000594261"/>
    </source>
</evidence>
<dbReference type="RefSeq" id="XP_030951684.1">
    <property type="nucleotide sequence ID" value="XM_031095824.1"/>
</dbReference>
<dbReference type="RefSeq" id="XP_030951681.1">
    <property type="nucleotide sequence ID" value="XM_031095821.1"/>
</dbReference>
<comment type="subcellular location">
    <subcellularLocation>
        <location evidence="1">Nucleus</location>
        <location evidence="1">Nuclear pore complex</location>
    </subcellularLocation>
</comment>
<evidence type="ECO:0000256" key="4">
    <source>
        <dbReference type="ARBA" id="ARBA00022816"/>
    </source>
</evidence>
<comment type="similarity">
    <text evidence="2">Belongs to the nucleoporin GLFG family.</text>
</comment>
<dbReference type="PANTHER" id="PTHR23198">
    <property type="entry name" value="NUCLEOPORIN"/>
    <property type="match status" value="1"/>
</dbReference>
<dbReference type="RefSeq" id="XP_030951683.1">
    <property type="nucleotide sequence ID" value="XM_031095823.1"/>
</dbReference>
<dbReference type="InterPro" id="IPR037665">
    <property type="entry name" value="Nucleoporin_S59-like"/>
</dbReference>
<evidence type="ECO:0000313" key="9">
    <source>
        <dbReference type="EnsemblPlants" id="QL02p026896:mrna"/>
    </source>
</evidence>
<dbReference type="Proteomes" id="UP000594261">
    <property type="component" value="Chromosome 2"/>
</dbReference>
<dbReference type="GO" id="GO:0051028">
    <property type="term" value="P:mRNA transport"/>
    <property type="evidence" value="ECO:0007669"/>
    <property type="project" value="UniProtKB-KW"/>
</dbReference>
<evidence type="ECO:0000256" key="5">
    <source>
        <dbReference type="ARBA" id="ARBA00022927"/>
    </source>
</evidence>
<evidence type="ECO:0000256" key="3">
    <source>
        <dbReference type="ARBA" id="ARBA00022448"/>
    </source>
</evidence>
<keyword evidence="3" id="KW-0813">Transport</keyword>
<dbReference type="PANTHER" id="PTHR23198:SF6">
    <property type="entry name" value="NUCLEAR PORE COMPLEX PROTEIN NUP98-NUP96"/>
    <property type="match status" value="1"/>
</dbReference>
<keyword evidence="7" id="KW-0906">Nuclear pore complex</keyword>
<keyword evidence="10" id="KW-1185">Reference proteome</keyword>
<keyword evidence="4" id="KW-0509">mRNA transport</keyword>
<keyword evidence="5" id="KW-0653">Protein transport</keyword>
<gene>
    <name evidence="9" type="primary">LOC115975145</name>
</gene>
<evidence type="ECO:0000256" key="7">
    <source>
        <dbReference type="ARBA" id="ARBA00023132"/>
    </source>
</evidence>
<dbReference type="OMA" id="HTPFTGN"/>
<proteinExistence type="inferred from homology"/>
<accession>A0A7N2QYT2</accession>
<organism evidence="9 10">
    <name type="scientific">Quercus lobata</name>
    <name type="common">Valley oak</name>
    <dbReference type="NCBI Taxonomy" id="97700"/>
    <lineage>
        <taxon>Eukaryota</taxon>
        <taxon>Viridiplantae</taxon>
        <taxon>Streptophyta</taxon>
        <taxon>Embryophyta</taxon>
        <taxon>Tracheophyta</taxon>
        <taxon>Spermatophyta</taxon>
        <taxon>Magnoliopsida</taxon>
        <taxon>eudicotyledons</taxon>
        <taxon>Gunneridae</taxon>
        <taxon>Pentapetalae</taxon>
        <taxon>rosids</taxon>
        <taxon>fabids</taxon>
        <taxon>Fagales</taxon>
        <taxon>Fagaceae</taxon>
        <taxon>Quercus</taxon>
    </lineage>
</organism>
<dbReference type="RefSeq" id="XP_030951682.1">
    <property type="nucleotide sequence ID" value="XM_031095822.1"/>
</dbReference>
<dbReference type="AlphaFoldDB" id="A0A7N2QYT2"/>
<keyword evidence="6" id="KW-0811">Translocation</keyword>
<dbReference type="OrthoDB" id="3797628at2759"/>
<dbReference type="Gramene" id="QL02p026896:mrna">
    <property type="protein sequence ID" value="QL02p026896:mrna"/>
    <property type="gene ID" value="QL02p026896"/>
</dbReference>
<dbReference type="GO" id="GO:0003723">
    <property type="term" value="F:RNA binding"/>
    <property type="evidence" value="ECO:0007669"/>
    <property type="project" value="TreeGrafter"/>
</dbReference>
<evidence type="ECO:0000256" key="2">
    <source>
        <dbReference type="ARBA" id="ARBA00008926"/>
    </source>
</evidence>
<dbReference type="GO" id="GO:0034398">
    <property type="term" value="P:telomere tethering at nuclear periphery"/>
    <property type="evidence" value="ECO:0007669"/>
    <property type="project" value="TreeGrafter"/>
</dbReference>
<keyword evidence="8" id="KW-0539">Nucleus</keyword>
<dbReference type="EnsemblPlants" id="QL02p026896:mrna">
    <property type="protein sequence ID" value="QL02p026896:mrna"/>
    <property type="gene ID" value="QL02p026896"/>
</dbReference>
<evidence type="ECO:0000256" key="6">
    <source>
        <dbReference type="ARBA" id="ARBA00023010"/>
    </source>
</evidence>
<dbReference type="InParanoid" id="A0A7N2QYT2"/>
<dbReference type="GO" id="GO:0006606">
    <property type="term" value="P:protein import into nucleus"/>
    <property type="evidence" value="ECO:0007669"/>
    <property type="project" value="TreeGrafter"/>
</dbReference>
<dbReference type="GO" id="GO:0017056">
    <property type="term" value="F:structural constituent of nuclear pore"/>
    <property type="evidence" value="ECO:0007669"/>
    <property type="project" value="TreeGrafter"/>
</dbReference>
<dbReference type="GO" id="GO:0008139">
    <property type="term" value="F:nuclear localization sequence binding"/>
    <property type="evidence" value="ECO:0007669"/>
    <property type="project" value="TreeGrafter"/>
</dbReference>
<dbReference type="GO" id="GO:0000973">
    <property type="term" value="P:post-transcriptional tethering of RNA polymerase II gene DNA at nuclear periphery"/>
    <property type="evidence" value="ECO:0007669"/>
    <property type="project" value="TreeGrafter"/>
</dbReference>
<dbReference type="FunFam" id="1.10.10.2360:FF:000001">
    <property type="entry name" value="Nuclear pore complex protein Nup98-Nup96"/>
    <property type="match status" value="1"/>
</dbReference>
<reference evidence="9" key="2">
    <citation type="submission" date="2021-01" db="UniProtKB">
        <authorList>
            <consortium name="EnsemblPlants"/>
        </authorList>
    </citation>
    <scope>IDENTIFICATION</scope>
</reference>
<evidence type="ECO:0008006" key="11">
    <source>
        <dbReference type="Google" id="ProtNLM"/>
    </source>
</evidence>
<dbReference type="Gene3D" id="1.10.10.2360">
    <property type="match status" value="2"/>
</dbReference>
<dbReference type="KEGG" id="qlo:115975145"/>
<dbReference type="GeneID" id="115975145"/>
<reference evidence="10" key="1">
    <citation type="journal article" date="2016" name="G3 (Bethesda)">
        <title>First Draft Assembly and Annotation of the Genome of a California Endemic Oak Quercus lobata Nee (Fagaceae).</title>
        <authorList>
            <person name="Sork V.L."/>
            <person name="Fitz-Gibbon S.T."/>
            <person name="Puiu D."/>
            <person name="Crepeau M."/>
            <person name="Gugger P.F."/>
            <person name="Sherman R."/>
            <person name="Stevens K."/>
            <person name="Langley C.H."/>
            <person name="Pellegrini M."/>
            <person name="Salzberg S.L."/>
        </authorList>
    </citation>
    <scope>NUCLEOTIDE SEQUENCE [LARGE SCALE GENOMIC DNA]</scope>
    <source>
        <strain evidence="10">cv. SW786</strain>
    </source>
</reference>
<dbReference type="GO" id="GO:0044614">
    <property type="term" value="C:nuclear pore cytoplasmic filaments"/>
    <property type="evidence" value="ECO:0007669"/>
    <property type="project" value="TreeGrafter"/>
</dbReference>
<dbReference type="GO" id="GO:0006405">
    <property type="term" value="P:RNA export from nucleus"/>
    <property type="evidence" value="ECO:0007669"/>
    <property type="project" value="TreeGrafter"/>
</dbReference>
<evidence type="ECO:0000256" key="8">
    <source>
        <dbReference type="ARBA" id="ARBA00023242"/>
    </source>
</evidence>
<sequence length="709" mass="71117">MHNLTITSGIRSSIFGSSTPFGATSQSASGASSTPAFSVTTMLSFSATSTPAIGAMPTPTFEVSIPASGAISNLAISVTSTPTSSSTSSPAFSVSITPVFGSGGAIGASGSPVFGSSSTPAFGVSTTPIFGSFSITLSLSVESTSAFGQSTSAFGSSPFGTTATPFGVQNSPFGAQNSPFGAQSTTLRFGGTSIQQSPFGSQSWGSRVAAYTPTTEFQNGAPTAGNLQSLSAMPVYKDKSHEELRWVDYQVGDKGKPAMTAFNVSNTPAFNSMWTPNSTATPRIGSMGTAFGLSGAPVFGSGRVFGGSSSPVICSSSTPAFDAYAPAFGAFCRRAFGASISPASGATSTPAFGAVSTPAFGSTTTPAFGSTGIAIGGSSVPVFGSGGAFGASSRPIFSSSTPKFGVSSSPAFGASPTAAFEAFNAPSFSQSTSAFSSSPFSNTTTPFGAQSSLGAQPTTAFGSTGYWQSPFGNQAGGTAYTPKSEADCSAQAAGELESISALHEYKDKSHEELKSEDNQLRDTGGPLCVPVGGIFFSSSHSPTFGQSAASPFSFSMPSNQFAPKTSSLGGLTFAGSATPAFSSSPFSKSTSPSLFGLASLSTTTNTFGLNSSPSIFGSAPSFFNSGPSQATNPAFGSYTQPSPVLQSSTPTIRQIGSTFGQTTSLGQSTGSHFGHEICGASSTGFRDDKNSSQGTNTVVGWVPFGWHGV</sequence>
<evidence type="ECO:0000256" key="1">
    <source>
        <dbReference type="ARBA" id="ARBA00004567"/>
    </source>
</evidence>
<name>A0A7N2QYT2_QUELO</name>